<reference evidence="7" key="2">
    <citation type="submission" date="2020-09" db="EMBL/GenBank/DDBJ databases">
        <authorList>
            <person name="Sun Q."/>
            <person name="Zhou Y."/>
        </authorList>
    </citation>
    <scope>NUCLEOTIDE SEQUENCE</scope>
    <source>
        <strain evidence="7">CGMCC 1.15330</strain>
    </source>
</reference>
<keyword evidence="5" id="KW-1133">Transmembrane helix</keyword>
<keyword evidence="2 4" id="KW-0479">Metal-binding</keyword>
<evidence type="ECO:0000256" key="4">
    <source>
        <dbReference type="PROSITE-ProRule" id="PRU00433"/>
    </source>
</evidence>
<comment type="caution">
    <text evidence="7">The sequence shown here is derived from an EMBL/GenBank/DDBJ whole genome shotgun (WGS) entry which is preliminary data.</text>
</comment>
<protein>
    <recommendedName>
        <fullName evidence="6">Cytochrome c domain-containing protein</fullName>
    </recommendedName>
</protein>
<feature type="domain" description="Cytochrome c" evidence="6">
    <location>
        <begin position="78"/>
        <end position="163"/>
    </location>
</feature>
<gene>
    <name evidence="7" type="ORF">GCM10011380_29110</name>
</gene>
<organism evidence="7 8">
    <name type="scientific">Sphingomonas metalli</name>
    <dbReference type="NCBI Taxonomy" id="1779358"/>
    <lineage>
        <taxon>Bacteria</taxon>
        <taxon>Pseudomonadati</taxon>
        <taxon>Pseudomonadota</taxon>
        <taxon>Alphaproteobacteria</taxon>
        <taxon>Sphingomonadales</taxon>
        <taxon>Sphingomonadaceae</taxon>
        <taxon>Sphingomonas</taxon>
    </lineage>
</organism>
<keyword evidence="5" id="KW-0472">Membrane</keyword>
<proteinExistence type="predicted"/>
<accession>A0A916WXL4</accession>
<dbReference type="AlphaFoldDB" id="A0A916WXL4"/>
<keyword evidence="8" id="KW-1185">Reference proteome</keyword>
<evidence type="ECO:0000256" key="5">
    <source>
        <dbReference type="SAM" id="Phobius"/>
    </source>
</evidence>
<reference evidence="7" key="1">
    <citation type="journal article" date="2014" name="Int. J. Syst. Evol. Microbiol.">
        <title>Complete genome sequence of Corynebacterium casei LMG S-19264T (=DSM 44701T), isolated from a smear-ripened cheese.</title>
        <authorList>
            <consortium name="US DOE Joint Genome Institute (JGI-PGF)"/>
            <person name="Walter F."/>
            <person name="Albersmeier A."/>
            <person name="Kalinowski J."/>
            <person name="Ruckert C."/>
        </authorList>
    </citation>
    <scope>NUCLEOTIDE SEQUENCE</scope>
    <source>
        <strain evidence="7">CGMCC 1.15330</strain>
    </source>
</reference>
<evidence type="ECO:0000259" key="6">
    <source>
        <dbReference type="PROSITE" id="PS51007"/>
    </source>
</evidence>
<keyword evidence="3 4" id="KW-0408">Iron</keyword>
<dbReference type="GO" id="GO:0009055">
    <property type="term" value="F:electron transfer activity"/>
    <property type="evidence" value="ECO:0007669"/>
    <property type="project" value="InterPro"/>
</dbReference>
<evidence type="ECO:0000256" key="3">
    <source>
        <dbReference type="ARBA" id="ARBA00023004"/>
    </source>
</evidence>
<dbReference type="GO" id="GO:0046872">
    <property type="term" value="F:metal ion binding"/>
    <property type="evidence" value="ECO:0007669"/>
    <property type="project" value="UniProtKB-KW"/>
</dbReference>
<dbReference type="Pfam" id="PF13442">
    <property type="entry name" value="Cytochrome_CBB3"/>
    <property type="match status" value="1"/>
</dbReference>
<name>A0A916WXL4_9SPHN</name>
<evidence type="ECO:0000313" key="8">
    <source>
        <dbReference type="Proteomes" id="UP000623067"/>
    </source>
</evidence>
<dbReference type="EMBL" id="BMIH01000004">
    <property type="protein sequence ID" value="GGB37882.1"/>
    <property type="molecule type" value="Genomic_DNA"/>
</dbReference>
<keyword evidence="5" id="KW-0812">Transmembrane</keyword>
<dbReference type="InterPro" id="IPR036909">
    <property type="entry name" value="Cyt_c-like_dom_sf"/>
</dbReference>
<dbReference type="GO" id="GO:0020037">
    <property type="term" value="F:heme binding"/>
    <property type="evidence" value="ECO:0007669"/>
    <property type="project" value="InterPro"/>
</dbReference>
<feature type="transmembrane region" description="Helical" evidence="5">
    <location>
        <begin position="12"/>
        <end position="34"/>
    </location>
</feature>
<dbReference type="Gene3D" id="1.10.760.10">
    <property type="entry name" value="Cytochrome c-like domain"/>
    <property type="match status" value="1"/>
</dbReference>
<evidence type="ECO:0000256" key="2">
    <source>
        <dbReference type="ARBA" id="ARBA00022723"/>
    </source>
</evidence>
<dbReference type="Proteomes" id="UP000623067">
    <property type="component" value="Unassembled WGS sequence"/>
</dbReference>
<sequence>MMDRARIRHHFPSLTFVAIATVVLVIAAAGFIYFGAYNIAADAPHTRPVYAMLDGLRERSIAVRSRNIAVPGNLADAKRISSGAALYKEMCSGCHLGPGVERSEMSQGLYPRAPELAETADLSPAQQFWIIKHGVKLSAMPAWGKTHPDPLIWDMVAFVRKLPGMTGEEYKTLIAGAPAEHDEMMKDMGGMKGMAMPAAPHGHD</sequence>
<keyword evidence="1 4" id="KW-0349">Heme</keyword>
<evidence type="ECO:0000256" key="1">
    <source>
        <dbReference type="ARBA" id="ARBA00022617"/>
    </source>
</evidence>
<dbReference type="InterPro" id="IPR009056">
    <property type="entry name" value="Cyt_c-like_dom"/>
</dbReference>
<evidence type="ECO:0000313" key="7">
    <source>
        <dbReference type="EMBL" id="GGB37882.1"/>
    </source>
</evidence>
<dbReference type="SUPFAM" id="SSF46626">
    <property type="entry name" value="Cytochrome c"/>
    <property type="match status" value="1"/>
</dbReference>
<dbReference type="PROSITE" id="PS51007">
    <property type="entry name" value="CYTC"/>
    <property type="match status" value="1"/>
</dbReference>